<gene>
    <name evidence="3" type="ORF">D9757_008861</name>
</gene>
<feature type="compositionally biased region" description="Low complexity" evidence="1">
    <location>
        <begin position="121"/>
        <end position="133"/>
    </location>
</feature>
<proteinExistence type="predicted"/>
<feature type="chain" id="PRO_5034575943" description="Secreted protein" evidence="2">
    <location>
        <begin position="20"/>
        <end position="146"/>
    </location>
</feature>
<evidence type="ECO:0000256" key="2">
    <source>
        <dbReference type="SAM" id="SignalP"/>
    </source>
</evidence>
<dbReference type="AlphaFoldDB" id="A0A8H5H2Y1"/>
<organism evidence="3 4">
    <name type="scientific">Collybiopsis confluens</name>
    <dbReference type="NCBI Taxonomy" id="2823264"/>
    <lineage>
        <taxon>Eukaryota</taxon>
        <taxon>Fungi</taxon>
        <taxon>Dikarya</taxon>
        <taxon>Basidiomycota</taxon>
        <taxon>Agaricomycotina</taxon>
        <taxon>Agaricomycetes</taxon>
        <taxon>Agaricomycetidae</taxon>
        <taxon>Agaricales</taxon>
        <taxon>Marasmiineae</taxon>
        <taxon>Omphalotaceae</taxon>
        <taxon>Collybiopsis</taxon>
    </lineage>
</organism>
<accession>A0A8H5H2Y1</accession>
<comment type="caution">
    <text evidence="3">The sequence shown here is derived from an EMBL/GenBank/DDBJ whole genome shotgun (WGS) entry which is preliminary data.</text>
</comment>
<dbReference type="EMBL" id="JAACJN010000093">
    <property type="protein sequence ID" value="KAF5375976.1"/>
    <property type="molecule type" value="Genomic_DNA"/>
</dbReference>
<keyword evidence="4" id="KW-1185">Reference proteome</keyword>
<feature type="region of interest" description="Disordered" evidence="1">
    <location>
        <begin position="41"/>
        <end position="67"/>
    </location>
</feature>
<evidence type="ECO:0000256" key="1">
    <source>
        <dbReference type="SAM" id="MobiDB-lite"/>
    </source>
</evidence>
<name>A0A8H5H2Y1_9AGAR</name>
<evidence type="ECO:0000313" key="3">
    <source>
        <dbReference type="EMBL" id="KAF5375976.1"/>
    </source>
</evidence>
<protein>
    <recommendedName>
        <fullName evidence="5">Secreted protein</fullName>
    </recommendedName>
</protein>
<evidence type="ECO:0000313" key="4">
    <source>
        <dbReference type="Proteomes" id="UP000518752"/>
    </source>
</evidence>
<feature type="signal peptide" evidence="2">
    <location>
        <begin position="1"/>
        <end position="19"/>
    </location>
</feature>
<keyword evidence="2" id="KW-0732">Signal</keyword>
<feature type="region of interest" description="Disordered" evidence="1">
    <location>
        <begin position="117"/>
        <end position="146"/>
    </location>
</feature>
<reference evidence="3 4" key="1">
    <citation type="journal article" date="2020" name="ISME J.">
        <title>Uncovering the hidden diversity of litter-decomposition mechanisms in mushroom-forming fungi.</title>
        <authorList>
            <person name="Floudas D."/>
            <person name="Bentzer J."/>
            <person name="Ahren D."/>
            <person name="Johansson T."/>
            <person name="Persson P."/>
            <person name="Tunlid A."/>
        </authorList>
    </citation>
    <scope>NUCLEOTIDE SEQUENCE [LARGE SCALE GENOMIC DNA]</scope>
    <source>
        <strain evidence="3 4">CBS 406.79</strain>
    </source>
</reference>
<evidence type="ECO:0008006" key="5">
    <source>
        <dbReference type="Google" id="ProtNLM"/>
    </source>
</evidence>
<feature type="compositionally biased region" description="Pro residues" evidence="1">
    <location>
        <begin position="44"/>
        <end position="53"/>
    </location>
</feature>
<dbReference type="Proteomes" id="UP000518752">
    <property type="component" value="Unassembled WGS sequence"/>
</dbReference>
<sequence>MFSRLSIASLFTFAVLAAATPGGHPGTTTLPPVTTTVTVTAPPQLRPLPPREVAPPDLSSAVIPQRPPDPPLALSSSVFLASSSKTSMSFSVLTAAPSPLSVLAAVDAAHRPSAVKTMLLADSSPSDASPSSSKALNPEGKEEGRN</sequence>